<reference evidence="3" key="1">
    <citation type="journal article" date="2014" name="Int. J. Syst. Evol. Microbiol.">
        <title>Complete genome sequence of Corynebacterium casei LMG S-19264T (=DSM 44701T), isolated from a smear-ripened cheese.</title>
        <authorList>
            <consortium name="US DOE Joint Genome Institute (JGI-PGF)"/>
            <person name="Walter F."/>
            <person name="Albersmeier A."/>
            <person name="Kalinowski J."/>
            <person name="Ruckert C."/>
        </authorList>
    </citation>
    <scope>NUCLEOTIDE SEQUENCE</scope>
    <source>
        <strain evidence="3">NBRC 101628</strain>
    </source>
</reference>
<dbReference type="InterPro" id="IPR011646">
    <property type="entry name" value="KAP_P-loop"/>
</dbReference>
<dbReference type="RefSeq" id="WP_141237381.1">
    <property type="nucleotide sequence ID" value="NZ_BSNC01000001.1"/>
</dbReference>
<dbReference type="InterPro" id="IPR027417">
    <property type="entry name" value="P-loop_NTPase"/>
</dbReference>
<gene>
    <name evidence="3" type="ORF">GCM10007895_00040</name>
</gene>
<dbReference type="SUPFAM" id="SSF52540">
    <property type="entry name" value="P-loop containing nucleoside triphosphate hydrolases"/>
    <property type="match status" value="1"/>
</dbReference>
<name>A0AA37RQN5_9GAMM</name>
<dbReference type="AlphaFoldDB" id="A0AA37RQN5"/>
<evidence type="ECO:0000313" key="3">
    <source>
        <dbReference type="EMBL" id="GLP94698.1"/>
    </source>
</evidence>
<organism evidence="3 4">
    <name type="scientific">Paraferrimonas sedimenticola</name>
    <dbReference type="NCBI Taxonomy" id="375674"/>
    <lineage>
        <taxon>Bacteria</taxon>
        <taxon>Pseudomonadati</taxon>
        <taxon>Pseudomonadota</taxon>
        <taxon>Gammaproteobacteria</taxon>
        <taxon>Alteromonadales</taxon>
        <taxon>Ferrimonadaceae</taxon>
        <taxon>Paraferrimonas</taxon>
    </lineage>
</organism>
<keyword evidence="1" id="KW-0812">Transmembrane</keyword>
<keyword evidence="4" id="KW-1185">Reference proteome</keyword>
<evidence type="ECO:0000256" key="1">
    <source>
        <dbReference type="SAM" id="Phobius"/>
    </source>
</evidence>
<accession>A0AA37RQN5</accession>
<keyword evidence="1" id="KW-1133">Transmembrane helix</keyword>
<feature type="transmembrane region" description="Helical" evidence="1">
    <location>
        <begin position="177"/>
        <end position="199"/>
    </location>
</feature>
<dbReference type="EMBL" id="BSNC01000001">
    <property type="protein sequence ID" value="GLP94698.1"/>
    <property type="molecule type" value="Genomic_DNA"/>
</dbReference>
<protein>
    <recommendedName>
        <fullName evidence="2">KAP NTPase domain-containing protein</fullName>
    </recommendedName>
</protein>
<reference evidence="3" key="2">
    <citation type="submission" date="2023-01" db="EMBL/GenBank/DDBJ databases">
        <title>Draft genome sequence of Paraferrimonas sedimenticola strain NBRC 101628.</title>
        <authorList>
            <person name="Sun Q."/>
            <person name="Mori K."/>
        </authorList>
    </citation>
    <scope>NUCLEOTIDE SEQUENCE</scope>
    <source>
        <strain evidence="3">NBRC 101628</strain>
    </source>
</reference>
<evidence type="ECO:0000313" key="4">
    <source>
        <dbReference type="Proteomes" id="UP001161422"/>
    </source>
</evidence>
<proteinExistence type="predicted"/>
<comment type="caution">
    <text evidence="3">The sequence shown here is derived from an EMBL/GenBank/DDBJ whole genome shotgun (WGS) entry which is preliminary data.</text>
</comment>
<dbReference type="Pfam" id="PF07693">
    <property type="entry name" value="KAP_NTPase"/>
    <property type="match status" value="1"/>
</dbReference>
<sequence length="1098" mass="124169">MSKEVEQSEMKFLLEQPSSSDDFKGGSHSYVAIQIAETFETQPEIKNICLEGDLGSGKSTVIALTEKMLAEKGYVFTTFDVEKYQHSATKKALVTTLAESIASIDGQENAEEIREAQSVALGNQFDYEKTTHSSIPGATAVFALLLLFSTQALKPALESLSLTINTLRGVNSSSFDLAGASSFLILFSPVLFLLAIKLLSAPWLAQKYKFCRKLGKSTFGNLLKRNSTDRISETLLVNREVGSLELQQAFEVFSNKIPKNINYVLVIDNLDRVSDSEKVRDIWSDIELFISSNVSNFRLIVPFSSSQISSAISDDPIVGRESVTKQFPVRFWVSPIVSAGWREAFNELFKKSFIKHDLTDEQIDVVADLLEVWCGSHGVKITPRLLKQYLNGIISTIKCSPDKVSPIIAAYYYMSVRYLGVDFKILMQRFSAGVSVKGAEKAAYESQRLMRKNFSDTKWSMSLICIHFQSTQNIAMSEWLVEPLKAAIKRRDVDEILSKKDTFGFDTVCKKMISECPIEEVLFTAEEMVIFDFDESSAWIDRWLKEINIVFNESYIYSSENLTSVLSALEKLSEHGFEVSNESLNSLFESIDRKARNYSRDKNSIEKDELNLLYRIGVLANKKPRALTQLTSNSEIFVELIWPYRKDFPEWNLDKCIKNSGQALKILKANVDANGNPIESSLFQVIGKFLRVGDFDSSGENGPASDLVILNHHEFNMRIKNDDFYALPFDTSWRTTNYCQEYISNCELMSHERKQEYLAQTLSHIIQHQDWNTFESYRHIFTEYESKGLDIARYIPFIESFNNILNGMHRDGIAELINDSVKRCILGRKVGVLSINELAIRHYGVLKAAVGEPDLIIGWVSGWETHVKSDSVKHYAPEFVKDVLGSRSNKQFAKKLLSAFESNYEVPEDCVGLFKSPTGSEKAFVRHFKSSNTRLKGANAVVSDALLDYVNNSPSFFRECESSWLADLLDALKVATFGKVHRAITAQYYLSSVGVDDKYILMSKFPSDSTIILPQNENDEANLIMLYENSAGESAEVKERLDKQKLSLDSWTSRNKSVFLEFLKGSKDEFPRLNKVHCRGARIAGKNTKKRSKEESIV</sequence>
<evidence type="ECO:0000259" key="2">
    <source>
        <dbReference type="Pfam" id="PF07693"/>
    </source>
</evidence>
<keyword evidence="1" id="KW-0472">Membrane</keyword>
<dbReference type="Proteomes" id="UP001161422">
    <property type="component" value="Unassembled WGS sequence"/>
</dbReference>
<feature type="domain" description="KAP NTPase" evidence="2">
    <location>
        <begin position="46"/>
        <end position="393"/>
    </location>
</feature>